<sequence length="39" mass="4290">MIISCARTVMIMSRTPTVRRSYLLGLYAGCGKGAKHSFI</sequence>
<dbReference type="AlphaFoldDB" id="L1MAI3"/>
<keyword evidence="2" id="KW-1185">Reference proteome</keyword>
<dbReference type="HOGENOM" id="CLU_3308134_0_0_11"/>
<gene>
    <name evidence="1" type="ORF">HMPREF9997_02418</name>
</gene>
<dbReference type="Proteomes" id="UP000010445">
    <property type="component" value="Unassembled WGS sequence"/>
</dbReference>
<comment type="caution">
    <text evidence="1">The sequence shown here is derived from an EMBL/GenBank/DDBJ whole genome shotgun (WGS) entry which is preliminary data.</text>
</comment>
<accession>L1MAI3</accession>
<reference evidence="1 2" key="1">
    <citation type="submission" date="2012-05" db="EMBL/GenBank/DDBJ databases">
        <authorList>
            <person name="Weinstock G."/>
            <person name="Sodergren E."/>
            <person name="Lobos E.A."/>
            <person name="Fulton L."/>
            <person name="Fulton R."/>
            <person name="Courtney L."/>
            <person name="Fronick C."/>
            <person name="O'Laughlin M."/>
            <person name="Godfrey J."/>
            <person name="Wilson R.M."/>
            <person name="Miner T."/>
            <person name="Farmer C."/>
            <person name="Delehaunty K."/>
            <person name="Cordes M."/>
            <person name="Minx P."/>
            <person name="Tomlinson C."/>
            <person name="Chen J."/>
            <person name="Wollam A."/>
            <person name="Pepin K.H."/>
            <person name="Bhonagiri V."/>
            <person name="Zhang X."/>
            <person name="Suruliraj S."/>
            <person name="Warren W."/>
            <person name="Mitreva M."/>
            <person name="Mardis E.R."/>
            <person name="Wilson R.K."/>
        </authorList>
    </citation>
    <scope>NUCLEOTIDE SEQUENCE [LARGE SCALE GENOMIC DNA]</scope>
    <source>
        <strain evidence="1 2">F0235</strain>
    </source>
</reference>
<proteinExistence type="predicted"/>
<name>L1MAI3_9CORY</name>
<dbReference type="PATRIC" id="fig|1035195.3.peg.2159"/>
<dbReference type="STRING" id="1035195.HMPREF9997_02418"/>
<evidence type="ECO:0000313" key="1">
    <source>
        <dbReference type="EMBL" id="EKX88055.1"/>
    </source>
</evidence>
<evidence type="ECO:0000313" key="2">
    <source>
        <dbReference type="Proteomes" id="UP000010445"/>
    </source>
</evidence>
<organism evidence="1 2">
    <name type="scientific">Corynebacterium durum F0235</name>
    <dbReference type="NCBI Taxonomy" id="1035195"/>
    <lineage>
        <taxon>Bacteria</taxon>
        <taxon>Bacillati</taxon>
        <taxon>Actinomycetota</taxon>
        <taxon>Actinomycetes</taxon>
        <taxon>Mycobacteriales</taxon>
        <taxon>Corynebacteriaceae</taxon>
        <taxon>Corynebacterium</taxon>
    </lineage>
</organism>
<dbReference type="EMBL" id="AMEM01000040">
    <property type="protein sequence ID" value="EKX88055.1"/>
    <property type="molecule type" value="Genomic_DNA"/>
</dbReference>
<protein>
    <submittedName>
        <fullName evidence="1">Uncharacterized protein</fullName>
    </submittedName>
</protein>